<proteinExistence type="predicted"/>
<reference evidence="2" key="1">
    <citation type="submission" date="2021-05" db="EMBL/GenBank/DDBJ databases">
        <title>Comparative genomics of three Colletotrichum scovillei strains and genetic complementation revealed genes involved fungal growth and virulence on chili pepper.</title>
        <authorList>
            <person name="Hsieh D.-K."/>
            <person name="Chuang S.-C."/>
            <person name="Chen C.-Y."/>
            <person name="Chao Y.-T."/>
            <person name="Lu M.-Y.J."/>
            <person name="Lee M.-H."/>
            <person name="Shih M.-C."/>
        </authorList>
    </citation>
    <scope>NUCLEOTIDE SEQUENCE</scope>
    <source>
        <strain evidence="2">Coll-153</strain>
    </source>
</reference>
<evidence type="ECO:0000313" key="3">
    <source>
        <dbReference type="Proteomes" id="UP000699042"/>
    </source>
</evidence>
<accession>A0A9P7R9N7</accession>
<comment type="caution">
    <text evidence="2">The sequence shown here is derived from an EMBL/GenBank/DDBJ whole genome shotgun (WGS) entry which is preliminary data.</text>
</comment>
<keyword evidence="3" id="KW-1185">Reference proteome</keyword>
<dbReference type="EMBL" id="JAESDN010000003">
    <property type="protein sequence ID" value="KAG7053403.1"/>
    <property type="molecule type" value="Genomic_DNA"/>
</dbReference>
<protein>
    <submittedName>
        <fullName evidence="2">Uncharacterized protein</fullName>
    </submittedName>
</protein>
<feature type="compositionally biased region" description="Polar residues" evidence="1">
    <location>
        <begin position="57"/>
        <end position="73"/>
    </location>
</feature>
<sequence length="73" mass="7749">MSRISNAGAVMNENPTKTDLKTVLPTLASTMGTVSASGTSLWPHRSRRSSHIPDVPTFSSLAASHTPQWANVS</sequence>
<gene>
    <name evidence="2" type="ORF">JMJ77_000492</name>
</gene>
<dbReference type="AlphaFoldDB" id="A0A9P7R9N7"/>
<evidence type="ECO:0000256" key="1">
    <source>
        <dbReference type="SAM" id="MobiDB-lite"/>
    </source>
</evidence>
<name>A0A9P7R9N7_9PEZI</name>
<feature type="region of interest" description="Disordered" evidence="1">
    <location>
        <begin position="34"/>
        <end position="73"/>
    </location>
</feature>
<dbReference type="Proteomes" id="UP000699042">
    <property type="component" value="Unassembled WGS sequence"/>
</dbReference>
<evidence type="ECO:0000313" key="2">
    <source>
        <dbReference type="EMBL" id="KAG7053403.1"/>
    </source>
</evidence>
<organism evidence="2 3">
    <name type="scientific">Colletotrichum scovillei</name>
    <dbReference type="NCBI Taxonomy" id="1209932"/>
    <lineage>
        <taxon>Eukaryota</taxon>
        <taxon>Fungi</taxon>
        <taxon>Dikarya</taxon>
        <taxon>Ascomycota</taxon>
        <taxon>Pezizomycotina</taxon>
        <taxon>Sordariomycetes</taxon>
        <taxon>Hypocreomycetidae</taxon>
        <taxon>Glomerellales</taxon>
        <taxon>Glomerellaceae</taxon>
        <taxon>Colletotrichum</taxon>
        <taxon>Colletotrichum acutatum species complex</taxon>
    </lineage>
</organism>